<proteinExistence type="inferred from homology"/>
<evidence type="ECO:0000259" key="3">
    <source>
        <dbReference type="Pfam" id="PF00561"/>
    </source>
</evidence>
<name>A0AAC9MXX2_9PSEU</name>
<dbReference type="EMBL" id="CP014859">
    <property type="protein sequence ID" value="AOS62819.1"/>
    <property type="molecule type" value="Genomic_DNA"/>
</dbReference>
<sequence length="287" mass="31742">MTDTITELVRLSDRATLWTESTRLPDAPGVVFVHGGPGMWDYLGPLAATVADEVSTHRFDQRSCGRSSPSDDQRLDRLIGDLEELREHFGHRRWFVVGHSFGATLGLAYAAAHPARVSGLVYCSGVGLDWPQHRAAYRARASARLTPQQRTRRDELARRERNPAEEIEWRTLCWLPDFADPARAAIMAGQDAAAEFALNHHANSVLNSECARWAVAGERAACSRVRAPVLVIRGTADPRPAEGVESLVAELPRARYAPLSGAGHQPWRERPAEMRSLLRGFLLGDPD</sequence>
<dbReference type="GO" id="GO:0016020">
    <property type="term" value="C:membrane"/>
    <property type="evidence" value="ECO:0007669"/>
    <property type="project" value="TreeGrafter"/>
</dbReference>
<dbReference type="SUPFAM" id="SSF53474">
    <property type="entry name" value="alpha/beta-Hydrolases"/>
    <property type="match status" value="1"/>
</dbReference>
<reference evidence="5" key="1">
    <citation type="submission" date="2016-03" db="EMBL/GenBank/DDBJ databases">
        <title>Complete genome sequence of the type strain Actinoalloteichus hymeniacidonis DSM 45092.</title>
        <authorList>
            <person name="Schaffert L."/>
            <person name="Albersmeier A."/>
            <person name="Winkler A."/>
            <person name="Kalinowski J."/>
            <person name="Zotchev S."/>
            <person name="Ruckert C."/>
        </authorList>
    </citation>
    <scope>NUCLEOTIDE SEQUENCE [LARGE SCALE GENOMIC DNA]</scope>
    <source>
        <strain evidence="5">HPA177(T) (DSM 45092(T))</strain>
    </source>
</reference>
<keyword evidence="5" id="KW-1185">Reference proteome</keyword>
<feature type="domain" description="AB hydrolase-1" evidence="3">
    <location>
        <begin position="30"/>
        <end position="264"/>
    </location>
</feature>
<dbReference type="AlphaFoldDB" id="A0AAC9MXX2"/>
<keyword evidence="2 4" id="KW-0378">Hydrolase</keyword>
<dbReference type="KEGG" id="ahm:TL08_10020"/>
<dbReference type="Pfam" id="PF00561">
    <property type="entry name" value="Abhydrolase_1"/>
    <property type="match status" value="1"/>
</dbReference>
<evidence type="ECO:0000256" key="1">
    <source>
        <dbReference type="ARBA" id="ARBA00010088"/>
    </source>
</evidence>
<dbReference type="InterPro" id="IPR002410">
    <property type="entry name" value="Peptidase_S33"/>
</dbReference>
<evidence type="ECO:0000313" key="4">
    <source>
        <dbReference type="EMBL" id="AOS62819.1"/>
    </source>
</evidence>
<dbReference type="InterPro" id="IPR050266">
    <property type="entry name" value="AB_hydrolase_sf"/>
</dbReference>
<dbReference type="InterPro" id="IPR029058">
    <property type="entry name" value="AB_hydrolase_fold"/>
</dbReference>
<dbReference type="PANTHER" id="PTHR43798">
    <property type="entry name" value="MONOACYLGLYCEROL LIPASE"/>
    <property type="match status" value="1"/>
</dbReference>
<dbReference type="InterPro" id="IPR000073">
    <property type="entry name" value="AB_hydrolase_1"/>
</dbReference>
<keyword evidence="4" id="KW-0012">Acyltransferase</keyword>
<dbReference type="PANTHER" id="PTHR43798:SF33">
    <property type="entry name" value="HYDROLASE, PUTATIVE (AFU_ORTHOLOGUE AFUA_2G14860)-RELATED"/>
    <property type="match status" value="1"/>
</dbReference>
<organism evidence="4 5">
    <name type="scientific">Actinoalloteichus hymeniacidonis</name>
    <dbReference type="NCBI Taxonomy" id="340345"/>
    <lineage>
        <taxon>Bacteria</taxon>
        <taxon>Bacillati</taxon>
        <taxon>Actinomycetota</taxon>
        <taxon>Actinomycetes</taxon>
        <taxon>Pseudonocardiales</taxon>
        <taxon>Pseudonocardiaceae</taxon>
        <taxon>Actinoalloteichus</taxon>
    </lineage>
</organism>
<dbReference type="PRINTS" id="PR00793">
    <property type="entry name" value="PROAMNOPTASE"/>
</dbReference>
<dbReference type="GO" id="GO:0006508">
    <property type="term" value="P:proteolysis"/>
    <property type="evidence" value="ECO:0007669"/>
    <property type="project" value="InterPro"/>
</dbReference>
<evidence type="ECO:0000256" key="2">
    <source>
        <dbReference type="ARBA" id="ARBA00022801"/>
    </source>
</evidence>
<dbReference type="EC" id="3.4.11.5" evidence="4"/>
<evidence type="ECO:0000313" key="5">
    <source>
        <dbReference type="Proteomes" id="UP000095210"/>
    </source>
</evidence>
<dbReference type="Gene3D" id="3.40.50.1820">
    <property type="entry name" value="alpha/beta hydrolase"/>
    <property type="match status" value="1"/>
</dbReference>
<keyword evidence="4" id="KW-0031">Aminopeptidase</keyword>
<gene>
    <name evidence="4" type="ORF">TL08_10020</name>
</gene>
<protein>
    <submittedName>
        <fullName evidence="4">Hydrolase or acyltransferase of alpha/beta superfamily</fullName>
        <ecNumber evidence="4">3.4.11.5</ecNumber>
    </submittedName>
</protein>
<dbReference type="RefSeq" id="WP_084642828.1">
    <property type="nucleotide sequence ID" value="NZ_CP014859.1"/>
</dbReference>
<dbReference type="Proteomes" id="UP000095210">
    <property type="component" value="Chromosome"/>
</dbReference>
<accession>A0AAC9MXX2</accession>
<dbReference type="GO" id="GO:0004177">
    <property type="term" value="F:aminopeptidase activity"/>
    <property type="evidence" value="ECO:0007669"/>
    <property type="project" value="UniProtKB-KW"/>
</dbReference>
<dbReference type="GO" id="GO:0016746">
    <property type="term" value="F:acyltransferase activity"/>
    <property type="evidence" value="ECO:0007669"/>
    <property type="project" value="UniProtKB-KW"/>
</dbReference>
<keyword evidence="4" id="KW-0645">Protease</keyword>
<comment type="similarity">
    <text evidence="1">Belongs to the peptidase S33 family.</text>
</comment>
<keyword evidence="4" id="KW-0808">Transferase</keyword>